<evidence type="ECO:0000256" key="3">
    <source>
        <dbReference type="ARBA" id="ARBA00022722"/>
    </source>
</evidence>
<feature type="binding site" evidence="8">
    <location>
        <position position="107"/>
    </location>
    <ligand>
        <name>Mg(2+)</name>
        <dbReference type="ChEBI" id="CHEBI:18420"/>
    </ligand>
</feature>
<dbReference type="SUPFAM" id="SSF88723">
    <property type="entry name" value="PIN domain-like"/>
    <property type="match status" value="1"/>
</dbReference>
<keyword evidence="6 8" id="KW-0460">Magnesium</keyword>
<comment type="caution">
    <text evidence="10">The sequence shown here is derived from an EMBL/GenBank/DDBJ whole genome shotgun (WGS) entry which is preliminary data.</text>
</comment>
<comment type="similarity">
    <text evidence="7 8">Belongs to the PINc/VapC protein family.</text>
</comment>
<proteinExistence type="inferred from homology"/>
<comment type="function">
    <text evidence="8">Toxic component of a toxin-antitoxin (TA) system. An RNase.</text>
</comment>
<dbReference type="InterPro" id="IPR029060">
    <property type="entry name" value="PIN-like_dom_sf"/>
</dbReference>
<evidence type="ECO:0000256" key="2">
    <source>
        <dbReference type="ARBA" id="ARBA00022649"/>
    </source>
</evidence>
<comment type="cofactor">
    <cofactor evidence="1 8">
        <name>Mg(2+)</name>
        <dbReference type="ChEBI" id="CHEBI:18420"/>
    </cofactor>
</comment>
<dbReference type="Gene3D" id="3.40.50.1010">
    <property type="entry name" value="5'-nuclease"/>
    <property type="match status" value="1"/>
</dbReference>
<keyword evidence="3 8" id="KW-0540">Nuclease</keyword>
<protein>
    <recommendedName>
        <fullName evidence="8">Ribonuclease VapC</fullName>
        <shortName evidence="8">RNase VapC</shortName>
        <ecNumber evidence="8">3.1.-.-</ecNumber>
    </recommendedName>
    <alternativeName>
        <fullName evidence="8">Putative toxin VapC</fullName>
    </alternativeName>
</protein>
<sequence length="140" mass="16390">MEHVRVIFLDSWVWIEFFAEDERWRDAEAVIERISERGAVLAPTVLMEVRYRIGQKYDAERADRVVEIIQRFDELEIAPITTEAALTAARLREKYYQRGERELSYADAIHLAIAVMTDCDVLYSGDSDFKELDEIETEII</sequence>
<evidence type="ECO:0000256" key="7">
    <source>
        <dbReference type="ARBA" id="ARBA00038093"/>
    </source>
</evidence>
<dbReference type="InterPro" id="IPR002716">
    <property type="entry name" value="PIN_dom"/>
</dbReference>
<dbReference type="HAMAP" id="MF_00265">
    <property type="entry name" value="VapC_Nob1"/>
    <property type="match status" value="1"/>
</dbReference>
<reference evidence="10" key="1">
    <citation type="journal article" date="2014" name="Int. J. Syst. Evol. Microbiol.">
        <title>Complete genome sequence of Corynebacterium casei LMG S-19264T (=DSM 44701T), isolated from a smear-ripened cheese.</title>
        <authorList>
            <consortium name="US DOE Joint Genome Institute (JGI-PGF)"/>
            <person name="Walter F."/>
            <person name="Albersmeier A."/>
            <person name="Kalinowski J."/>
            <person name="Ruckert C."/>
        </authorList>
    </citation>
    <scope>NUCLEOTIDE SEQUENCE</scope>
    <source>
        <strain evidence="10">JCM 12289</strain>
    </source>
</reference>
<organism evidence="10 11">
    <name type="scientific">Halococcus dombrowskii</name>
    <dbReference type="NCBI Taxonomy" id="179637"/>
    <lineage>
        <taxon>Archaea</taxon>
        <taxon>Methanobacteriati</taxon>
        <taxon>Methanobacteriota</taxon>
        <taxon>Stenosarchaea group</taxon>
        <taxon>Halobacteria</taxon>
        <taxon>Halobacteriales</taxon>
        <taxon>Halococcaceae</taxon>
        <taxon>Halococcus</taxon>
    </lineage>
</organism>
<dbReference type="InterPro" id="IPR022907">
    <property type="entry name" value="VapC_family"/>
</dbReference>
<evidence type="ECO:0000256" key="1">
    <source>
        <dbReference type="ARBA" id="ARBA00001946"/>
    </source>
</evidence>
<gene>
    <name evidence="8" type="primary">vapC</name>
    <name evidence="10" type="ORF">GCM10008985_13170</name>
</gene>
<keyword evidence="2 8" id="KW-1277">Toxin-antitoxin system</keyword>
<keyword evidence="4 8" id="KW-0479">Metal-binding</keyword>
<dbReference type="Pfam" id="PF01850">
    <property type="entry name" value="PIN"/>
    <property type="match status" value="1"/>
</dbReference>
<dbReference type="EC" id="3.1.-.-" evidence="8"/>
<dbReference type="InterPro" id="IPR050556">
    <property type="entry name" value="Type_II_TA_system_RNase"/>
</dbReference>
<keyword evidence="8" id="KW-0800">Toxin</keyword>
<evidence type="ECO:0000313" key="11">
    <source>
        <dbReference type="Proteomes" id="UP001500962"/>
    </source>
</evidence>
<dbReference type="PANTHER" id="PTHR33653:SF1">
    <property type="entry name" value="RIBONUCLEASE VAPC2"/>
    <property type="match status" value="1"/>
</dbReference>
<feature type="binding site" evidence="8">
    <location>
        <position position="10"/>
    </location>
    <ligand>
        <name>Mg(2+)</name>
        <dbReference type="ChEBI" id="CHEBI:18420"/>
    </ligand>
</feature>
<dbReference type="GO" id="GO:0090729">
    <property type="term" value="F:toxin activity"/>
    <property type="evidence" value="ECO:0007669"/>
    <property type="project" value="UniProtKB-KW"/>
</dbReference>
<dbReference type="GO" id="GO:0000287">
    <property type="term" value="F:magnesium ion binding"/>
    <property type="evidence" value="ECO:0007669"/>
    <property type="project" value="UniProtKB-UniRule"/>
</dbReference>
<dbReference type="GO" id="GO:0016787">
    <property type="term" value="F:hydrolase activity"/>
    <property type="evidence" value="ECO:0007669"/>
    <property type="project" value="UniProtKB-KW"/>
</dbReference>
<name>A0AAV3SEX4_HALDO</name>
<evidence type="ECO:0000256" key="8">
    <source>
        <dbReference type="HAMAP-Rule" id="MF_00265"/>
    </source>
</evidence>
<evidence type="ECO:0000256" key="5">
    <source>
        <dbReference type="ARBA" id="ARBA00022801"/>
    </source>
</evidence>
<dbReference type="Proteomes" id="UP001500962">
    <property type="component" value="Unassembled WGS sequence"/>
</dbReference>
<evidence type="ECO:0000256" key="4">
    <source>
        <dbReference type="ARBA" id="ARBA00022723"/>
    </source>
</evidence>
<reference evidence="10" key="2">
    <citation type="submission" date="2023-12" db="EMBL/GenBank/DDBJ databases">
        <authorList>
            <person name="Sun Q."/>
            <person name="Inoue M."/>
        </authorList>
    </citation>
    <scope>NUCLEOTIDE SEQUENCE</scope>
    <source>
        <strain evidence="10">JCM 12289</strain>
    </source>
</reference>
<accession>A0AAV3SEX4</accession>
<evidence type="ECO:0000256" key="6">
    <source>
        <dbReference type="ARBA" id="ARBA00022842"/>
    </source>
</evidence>
<keyword evidence="5 8" id="KW-0378">Hydrolase</keyword>
<dbReference type="PANTHER" id="PTHR33653">
    <property type="entry name" value="RIBONUCLEASE VAPC2"/>
    <property type="match status" value="1"/>
</dbReference>
<dbReference type="EMBL" id="BAAADN010000022">
    <property type="protein sequence ID" value="GAA0458330.1"/>
    <property type="molecule type" value="Genomic_DNA"/>
</dbReference>
<evidence type="ECO:0000259" key="9">
    <source>
        <dbReference type="Pfam" id="PF01850"/>
    </source>
</evidence>
<feature type="domain" description="PIN" evidence="9">
    <location>
        <begin position="7"/>
        <end position="134"/>
    </location>
</feature>
<evidence type="ECO:0000313" key="10">
    <source>
        <dbReference type="EMBL" id="GAA0458330.1"/>
    </source>
</evidence>
<dbReference type="AlphaFoldDB" id="A0AAV3SEX4"/>
<dbReference type="GO" id="GO:0004540">
    <property type="term" value="F:RNA nuclease activity"/>
    <property type="evidence" value="ECO:0007669"/>
    <property type="project" value="InterPro"/>
</dbReference>